<organism evidence="2 3">
    <name type="scientific">Tanacetum coccineum</name>
    <dbReference type="NCBI Taxonomy" id="301880"/>
    <lineage>
        <taxon>Eukaryota</taxon>
        <taxon>Viridiplantae</taxon>
        <taxon>Streptophyta</taxon>
        <taxon>Embryophyta</taxon>
        <taxon>Tracheophyta</taxon>
        <taxon>Spermatophyta</taxon>
        <taxon>Magnoliopsida</taxon>
        <taxon>eudicotyledons</taxon>
        <taxon>Gunneridae</taxon>
        <taxon>Pentapetalae</taxon>
        <taxon>asterids</taxon>
        <taxon>campanulids</taxon>
        <taxon>Asterales</taxon>
        <taxon>Asteraceae</taxon>
        <taxon>Asteroideae</taxon>
        <taxon>Anthemideae</taxon>
        <taxon>Anthemidinae</taxon>
        <taxon>Tanacetum</taxon>
    </lineage>
</organism>
<evidence type="ECO:0008006" key="4">
    <source>
        <dbReference type="Google" id="ProtNLM"/>
    </source>
</evidence>
<evidence type="ECO:0000313" key="2">
    <source>
        <dbReference type="EMBL" id="GJU09675.1"/>
    </source>
</evidence>
<protein>
    <recommendedName>
        <fullName evidence="4">DUF4283 domain-containing protein</fullName>
    </recommendedName>
</protein>
<evidence type="ECO:0000256" key="1">
    <source>
        <dbReference type="SAM" id="MobiDB-lite"/>
    </source>
</evidence>
<sequence>MKTNEYPYREMRGSNDEANVPTPIFARKNYIPRSRGAKDGRSKESIIRRVSPTVQMPSFAIDHIQESSSMFISTWLISVDHGSKIELDRIENQSCLRNEDWTKMVLLELTSMDTKLNLMNHIGVKSWFHTLQEACDDFVSDEIIVWVDIEGVPLKAWSRETFTRIGKIWGETLDLEENADFSFGRKRLCIKTKHVTSILETFKLIVKGRVYMVRANELFTWNPTFLEYKEREYSSDVESAHASINNELNRPPNGEEPDDEFMSDEDGVPETIFGSSSLVPNHRDEDKDAAHSDDPFGLYDLLKNKKGQNVVKSGGSVLDVMEDIIRVGQVMGYSMEGCVKDLENIIGKQGEDNVIR</sequence>
<accession>A0ABQ5JAV1</accession>
<reference evidence="2" key="1">
    <citation type="journal article" date="2022" name="Int. J. Mol. Sci.">
        <title>Draft Genome of Tanacetum Coccineum: Genomic Comparison of Closely Related Tanacetum-Family Plants.</title>
        <authorList>
            <person name="Yamashiro T."/>
            <person name="Shiraishi A."/>
            <person name="Nakayama K."/>
            <person name="Satake H."/>
        </authorList>
    </citation>
    <scope>NUCLEOTIDE SEQUENCE</scope>
</reference>
<reference evidence="2" key="2">
    <citation type="submission" date="2022-01" db="EMBL/GenBank/DDBJ databases">
        <authorList>
            <person name="Yamashiro T."/>
            <person name="Shiraishi A."/>
            <person name="Satake H."/>
            <person name="Nakayama K."/>
        </authorList>
    </citation>
    <scope>NUCLEOTIDE SEQUENCE</scope>
</reference>
<proteinExistence type="predicted"/>
<dbReference type="Proteomes" id="UP001151760">
    <property type="component" value="Unassembled WGS sequence"/>
</dbReference>
<dbReference type="EMBL" id="BQNB010021749">
    <property type="protein sequence ID" value="GJU09675.1"/>
    <property type="molecule type" value="Genomic_DNA"/>
</dbReference>
<name>A0ABQ5JAV1_9ASTR</name>
<feature type="compositionally biased region" description="Acidic residues" evidence="1">
    <location>
        <begin position="255"/>
        <end position="267"/>
    </location>
</feature>
<feature type="region of interest" description="Disordered" evidence="1">
    <location>
        <begin position="239"/>
        <end position="267"/>
    </location>
</feature>
<gene>
    <name evidence="2" type="ORF">Tco_1132071</name>
</gene>
<comment type="caution">
    <text evidence="2">The sequence shown here is derived from an EMBL/GenBank/DDBJ whole genome shotgun (WGS) entry which is preliminary data.</text>
</comment>
<evidence type="ECO:0000313" key="3">
    <source>
        <dbReference type="Proteomes" id="UP001151760"/>
    </source>
</evidence>
<keyword evidence="3" id="KW-1185">Reference proteome</keyword>